<dbReference type="EMBL" id="DSIY01000045">
    <property type="protein sequence ID" value="HEG90217.1"/>
    <property type="molecule type" value="Genomic_DNA"/>
</dbReference>
<sequence>MDEGQKIRQIAIWFIGILVAFKLWTVLLIVIYSSRWETVQFLLANHVLWFVSGAVLLWGPALFWARLLRLRARRRELIRSEWEVEDSHKLYR</sequence>
<evidence type="ECO:0000313" key="2">
    <source>
        <dbReference type="EMBL" id="HEG90217.1"/>
    </source>
</evidence>
<accession>A0A831T6Z3</accession>
<name>A0A831T6Z3_9BACT</name>
<dbReference type="AlphaFoldDB" id="A0A831T6Z3"/>
<feature type="transmembrane region" description="Helical" evidence="1">
    <location>
        <begin position="46"/>
        <end position="65"/>
    </location>
</feature>
<comment type="caution">
    <text evidence="2">The sequence shown here is derived from an EMBL/GenBank/DDBJ whole genome shotgun (WGS) entry which is preliminary data.</text>
</comment>
<feature type="transmembrane region" description="Helical" evidence="1">
    <location>
        <begin position="12"/>
        <end position="34"/>
    </location>
</feature>
<protein>
    <submittedName>
        <fullName evidence="2">Uncharacterized protein</fullName>
    </submittedName>
</protein>
<evidence type="ECO:0000256" key="1">
    <source>
        <dbReference type="SAM" id="Phobius"/>
    </source>
</evidence>
<organism evidence="2">
    <name type="scientific">Thermorudis peleae</name>
    <dbReference type="NCBI Taxonomy" id="1382356"/>
    <lineage>
        <taxon>Bacteria</taxon>
        <taxon>Pseudomonadati</taxon>
        <taxon>Thermomicrobiota</taxon>
        <taxon>Thermomicrobia</taxon>
        <taxon>Thermomicrobia incertae sedis</taxon>
        <taxon>Thermorudis</taxon>
    </lineage>
</organism>
<gene>
    <name evidence="2" type="ORF">ENP34_02035</name>
</gene>
<keyword evidence="1" id="KW-1133">Transmembrane helix</keyword>
<proteinExistence type="predicted"/>
<keyword evidence="1" id="KW-0812">Transmembrane</keyword>
<reference evidence="2" key="1">
    <citation type="journal article" date="2020" name="mSystems">
        <title>Genome- and Community-Level Interaction Insights into Carbon Utilization and Element Cycling Functions of Hydrothermarchaeota in Hydrothermal Sediment.</title>
        <authorList>
            <person name="Zhou Z."/>
            <person name="Liu Y."/>
            <person name="Xu W."/>
            <person name="Pan J."/>
            <person name="Luo Z.H."/>
            <person name="Li M."/>
        </authorList>
    </citation>
    <scope>NUCLEOTIDE SEQUENCE [LARGE SCALE GENOMIC DNA]</scope>
    <source>
        <strain evidence="2">SpSt-210</strain>
    </source>
</reference>
<keyword evidence="1" id="KW-0472">Membrane</keyword>